<proteinExistence type="predicted"/>
<keyword evidence="2" id="KW-1185">Reference proteome</keyword>
<gene>
    <name evidence="1" type="ORF">CEXT_505551</name>
</gene>
<protein>
    <submittedName>
        <fullName evidence="1">Uncharacterized protein</fullName>
    </submittedName>
</protein>
<reference evidence="1 2" key="1">
    <citation type="submission" date="2021-06" db="EMBL/GenBank/DDBJ databases">
        <title>Caerostris extrusa draft genome.</title>
        <authorList>
            <person name="Kono N."/>
            <person name="Arakawa K."/>
        </authorList>
    </citation>
    <scope>NUCLEOTIDE SEQUENCE [LARGE SCALE GENOMIC DNA]</scope>
</reference>
<accession>A0AAV4NJN1</accession>
<name>A0AAV4NJN1_CAEEX</name>
<evidence type="ECO:0000313" key="1">
    <source>
        <dbReference type="EMBL" id="GIX84141.1"/>
    </source>
</evidence>
<organism evidence="1 2">
    <name type="scientific">Caerostris extrusa</name>
    <name type="common">Bark spider</name>
    <name type="synonym">Caerostris bankana</name>
    <dbReference type="NCBI Taxonomy" id="172846"/>
    <lineage>
        <taxon>Eukaryota</taxon>
        <taxon>Metazoa</taxon>
        <taxon>Ecdysozoa</taxon>
        <taxon>Arthropoda</taxon>
        <taxon>Chelicerata</taxon>
        <taxon>Arachnida</taxon>
        <taxon>Araneae</taxon>
        <taxon>Araneomorphae</taxon>
        <taxon>Entelegynae</taxon>
        <taxon>Araneoidea</taxon>
        <taxon>Araneidae</taxon>
        <taxon>Caerostris</taxon>
    </lineage>
</organism>
<dbReference type="Proteomes" id="UP001054945">
    <property type="component" value="Unassembled WGS sequence"/>
</dbReference>
<comment type="caution">
    <text evidence="1">The sequence shown here is derived from an EMBL/GenBank/DDBJ whole genome shotgun (WGS) entry which is preliminary data.</text>
</comment>
<dbReference type="AlphaFoldDB" id="A0AAV4NJN1"/>
<evidence type="ECO:0000313" key="2">
    <source>
        <dbReference type="Proteomes" id="UP001054945"/>
    </source>
</evidence>
<dbReference type="EMBL" id="BPLR01020934">
    <property type="protein sequence ID" value="GIX84141.1"/>
    <property type="molecule type" value="Genomic_DNA"/>
</dbReference>
<sequence length="95" mass="10634">MNQHGSSETLNHVPGLCGILHKLSINRTTCLIKHRRSELKENGAALREVFSTVANSQIVGREMELSPSPADIYILWIRIGTPVFNSSFENDILLF</sequence>